<keyword evidence="3" id="KW-0378">Hydrolase</keyword>
<dbReference type="OrthoDB" id="10249433at2759"/>
<feature type="domain" description="Serine aminopeptidase S33" evidence="2">
    <location>
        <begin position="73"/>
        <end position="192"/>
    </location>
</feature>
<dbReference type="eggNOG" id="KOG1552">
    <property type="taxonomic scope" value="Eukaryota"/>
</dbReference>
<dbReference type="KEGG" id="tet:TTHERM_00849190"/>
<dbReference type="InterPro" id="IPR052920">
    <property type="entry name" value="DNA-binding_regulatory"/>
</dbReference>
<dbReference type="RefSeq" id="XP_001019221.1">
    <property type="nucleotide sequence ID" value="XM_001019221.1"/>
</dbReference>
<dbReference type="Gene3D" id="3.40.50.1820">
    <property type="entry name" value="alpha/beta hydrolase"/>
    <property type="match status" value="1"/>
</dbReference>
<dbReference type="GO" id="GO:0016787">
    <property type="term" value="F:hydrolase activity"/>
    <property type="evidence" value="ECO:0007669"/>
    <property type="project" value="UniProtKB-KW"/>
</dbReference>
<gene>
    <name evidence="3" type="ORF">TTHERM_00849190</name>
</gene>
<dbReference type="EMBL" id="GG662645">
    <property type="protein sequence ID" value="EAR98976.1"/>
    <property type="molecule type" value="Genomic_DNA"/>
</dbReference>
<sequence>MLGNLKGGYSDLWKAIIRPPRDEYTIEELGPTEFKISGVRVKRTDIDIKNKQGLTLKCSHFEPLKRPCKELPCVIYLHGNSSSRMESLNCLKVLLPQNITLFSFDFAGCGLSDGEYISLGWYEREDVDTIVNHLRSSGTVSSIGLWGRSMGAVTALMHADRDPSIAGLVLDSAFSSLRQLAEDLCKQYTKIPKFVMSAALAMIKSTISSKAKFDINDLNPLKNHVSKAFIPALFVAAKDDNFISPEHTKALHKEYAGDKNLIMVEGDHNSQRPQFMLDSVGIFFYNTLQVEFLVPQQNNKQKQESSSNIPEFENYNLNSRKIGNHGDVQNALYQIDDNDEEFEQQMKKALEESLKAPASNNDNKQDQQQKNLNKQFDLLSLDKPEFEQLQKPGINSSDIKDHVDYPHENIDLLDMNQFDGDDFTNNNSNQMNQQNIQNINQQQQYQNQGFQQLPSQQQNQANNMNSNNLNKANNNDKQNNLAEYFSEY</sequence>
<dbReference type="STRING" id="312017.Q23R65"/>
<evidence type="ECO:0000259" key="2">
    <source>
        <dbReference type="Pfam" id="PF12146"/>
    </source>
</evidence>
<dbReference type="Pfam" id="PF12146">
    <property type="entry name" value="Hydrolase_4"/>
    <property type="match status" value="1"/>
</dbReference>
<accession>Q23R65</accession>
<dbReference type="InParanoid" id="Q23R65"/>
<organism evidence="3 4">
    <name type="scientific">Tetrahymena thermophila (strain SB210)</name>
    <dbReference type="NCBI Taxonomy" id="312017"/>
    <lineage>
        <taxon>Eukaryota</taxon>
        <taxon>Sar</taxon>
        <taxon>Alveolata</taxon>
        <taxon>Ciliophora</taxon>
        <taxon>Intramacronucleata</taxon>
        <taxon>Oligohymenophorea</taxon>
        <taxon>Hymenostomatida</taxon>
        <taxon>Tetrahymenina</taxon>
        <taxon>Tetrahymenidae</taxon>
        <taxon>Tetrahymena</taxon>
    </lineage>
</organism>
<dbReference type="PANTHER" id="PTHR43358:SF4">
    <property type="entry name" value="ALPHA_BETA HYDROLASE FOLD-1 DOMAIN-CONTAINING PROTEIN"/>
    <property type="match status" value="1"/>
</dbReference>
<evidence type="ECO:0000313" key="4">
    <source>
        <dbReference type="Proteomes" id="UP000009168"/>
    </source>
</evidence>
<dbReference type="OMA" id="PCKELPC"/>
<reference evidence="4" key="1">
    <citation type="journal article" date="2006" name="PLoS Biol.">
        <title>Macronuclear genome sequence of the ciliate Tetrahymena thermophila, a model eukaryote.</title>
        <authorList>
            <person name="Eisen J.A."/>
            <person name="Coyne R.S."/>
            <person name="Wu M."/>
            <person name="Wu D."/>
            <person name="Thiagarajan M."/>
            <person name="Wortman J.R."/>
            <person name="Badger J.H."/>
            <person name="Ren Q."/>
            <person name="Amedeo P."/>
            <person name="Jones K.M."/>
            <person name="Tallon L.J."/>
            <person name="Delcher A.L."/>
            <person name="Salzberg S.L."/>
            <person name="Silva J.C."/>
            <person name="Haas B.J."/>
            <person name="Majoros W.H."/>
            <person name="Farzad M."/>
            <person name="Carlton J.M."/>
            <person name="Smith R.K. Jr."/>
            <person name="Garg J."/>
            <person name="Pearlman R.E."/>
            <person name="Karrer K.M."/>
            <person name="Sun L."/>
            <person name="Manning G."/>
            <person name="Elde N.C."/>
            <person name="Turkewitz A.P."/>
            <person name="Asai D.J."/>
            <person name="Wilkes D.E."/>
            <person name="Wang Y."/>
            <person name="Cai H."/>
            <person name="Collins K."/>
            <person name="Stewart B.A."/>
            <person name="Lee S.R."/>
            <person name="Wilamowska K."/>
            <person name="Weinberg Z."/>
            <person name="Ruzzo W.L."/>
            <person name="Wloga D."/>
            <person name="Gaertig J."/>
            <person name="Frankel J."/>
            <person name="Tsao C.-C."/>
            <person name="Gorovsky M.A."/>
            <person name="Keeling P.J."/>
            <person name="Waller R.F."/>
            <person name="Patron N.J."/>
            <person name="Cherry J.M."/>
            <person name="Stover N.A."/>
            <person name="Krieger C.J."/>
            <person name="del Toro C."/>
            <person name="Ryder H.F."/>
            <person name="Williamson S.C."/>
            <person name="Barbeau R.A."/>
            <person name="Hamilton E.P."/>
            <person name="Orias E."/>
        </authorList>
    </citation>
    <scope>NUCLEOTIDE SEQUENCE [LARGE SCALE GENOMIC DNA]</scope>
    <source>
        <strain evidence="4">SB210</strain>
    </source>
</reference>
<dbReference type="Proteomes" id="UP000009168">
    <property type="component" value="Unassembled WGS sequence"/>
</dbReference>
<proteinExistence type="predicted"/>
<dbReference type="InterPro" id="IPR029058">
    <property type="entry name" value="AB_hydrolase_fold"/>
</dbReference>
<dbReference type="HOGENOM" id="CLU_029891_1_1_1"/>
<protein>
    <submittedName>
        <fullName evidence="3">Alpha/beta superfamily hydrolase</fullName>
    </submittedName>
</protein>
<dbReference type="InterPro" id="IPR022742">
    <property type="entry name" value="Hydrolase_4"/>
</dbReference>
<keyword evidence="4" id="KW-1185">Reference proteome</keyword>
<evidence type="ECO:0000256" key="1">
    <source>
        <dbReference type="SAM" id="MobiDB-lite"/>
    </source>
</evidence>
<dbReference type="AlphaFoldDB" id="Q23R65"/>
<evidence type="ECO:0000313" key="3">
    <source>
        <dbReference type="EMBL" id="EAR98976.1"/>
    </source>
</evidence>
<dbReference type="PANTHER" id="PTHR43358">
    <property type="entry name" value="ALPHA/BETA-HYDROLASE"/>
    <property type="match status" value="1"/>
</dbReference>
<name>Q23R65_TETTS</name>
<feature type="region of interest" description="Disordered" evidence="1">
    <location>
        <begin position="456"/>
        <end position="480"/>
    </location>
</feature>
<dbReference type="SUPFAM" id="SSF53474">
    <property type="entry name" value="alpha/beta-Hydrolases"/>
    <property type="match status" value="1"/>
</dbReference>
<dbReference type="GeneID" id="7841746"/>